<evidence type="ECO:0000256" key="4">
    <source>
        <dbReference type="ARBA" id="ARBA00022827"/>
    </source>
</evidence>
<dbReference type="Proteomes" id="UP000622017">
    <property type="component" value="Unassembled WGS sequence"/>
</dbReference>
<evidence type="ECO:0000256" key="5">
    <source>
        <dbReference type="ARBA" id="ARBA00023002"/>
    </source>
</evidence>
<proteinExistence type="inferred from homology"/>
<evidence type="ECO:0000256" key="2">
    <source>
        <dbReference type="ARBA" id="ARBA00010790"/>
    </source>
</evidence>
<evidence type="ECO:0000256" key="3">
    <source>
        <dbReference type="ARBA" id="ARBA00022630"/>
    </source>
</evidence>
<evidence type="ECO:0000259" key="7">
    <source>
        <dbReference type="Pfam" id="PF05199"/>
    </source>
</evidence>
<organism evidence="8 9">
    <name type="scientific">Hymenobacter citatus</name>
    <dbReference type="NCBI Taxonomy" id="2763506"/>
    <lineage>
        <taxon>Bacteria</taxon>
        <taxon>Pseudomonadati</taxon>
        <taxon>Bacteroidota</taxon>
        <taxon>Cytophagia</taxon>
        <taxon>Cytophagales</taxon>
        <taxon>Hymenobacteraceae</taxon>
        <taxon>Hymenobacter</taxon>
    </lineage>
</organism>
<dbReference type="InterPro" id="IPR036188">
    <property type="entry name" value="FAD/NAD-bd_sf"/>
</dbReference>
<dbReference type="RefSeq" id="WP_187318328.1">
    <property type="nucleotide sequence ID" value="NZ_JACSCY010000002.1"/>
</dbReference>
<evidence type="ECO:0000313" key="9">
    <source>
        <dbReference type="Proteomes" id="UP000622017"/>
    </source>
</evidence>
<keyword evidence="6" id="KW-0812">Transmembrane</keyword>
<comment type="caution">
    <text evidence="8">The sequence shown here is derived from an EMBL/GenBank/DDBJ whole genome shotgun (WGS) entry which is preliminary data.</text>
</comment>
<evidence type="ECO:0000256" key="1">
    <source>
        <dbReference type="ARBA" id="ARBA00001974"/>
    </source>
</evidence>
<dbReference type="PANTHER" id="PTHR42784">
    <property type="entry name" value="PYRANOSE 2-OXIDASE"/>
    <property type="match status" value="1"/>
</dbReference>
<dbReference type="Gene3D" id="3.50.50.60">
    <property type="entry name" value="FAD/NAD(P)-binding domain"/>
    <property type="match status" value="2"/>
</dbReference>
<protein>
    <submittedName>
        <fullName evidence="8">GMC family oxidoreductase</fullName>
    </submittedName>
</protein>
<feature type="domain" description="Glucose-methanol-choline oxidoreductase C-terminal" evidence="7">
    <location>
        <begin position="413"/>
        <end position="469"/>
    </location>
</feature>
<dbReference type="InterPro" id="IPR007867">
    <property type="entry name" value="GMC_OxRtase_C"/>
</dbReference>
<feature type="transmembrane region" description="Helical" evidence="6">
    <location>
        <begin position="6"/>
        <end position="25"/>
    </location>
</feature>
<keyword evidence="5" id="KW-0560">Oxidoreductase</keyword>
<sequence>MKHTAYDLIVVGTGFASTFFLYQYLAKRPATEKILVLERGYPVPWAERVKEKRGEQTAYTGQNPDWRSTFVNKQPRKDWMFTVGFGGSSHCWYACTPRFLPNDFRMKTLYGVGNDWPVHYEELDPYYEQVEDIMAVSGPADTPFPRKKAYAQPPHLFTEVDKRLHQKYGNLYINQPTARARVATNGRNPCCASGVCSVCPVNAKFTIDNSNMGVYEDPRVELLTGAQVYGLELVQDRVRKVSFRRDNRDYHVAGEVVALGANALFNANILLNSGDTNAFTGQGLGEQLGLQAHVYLDNLENVGGSTWVNANGYMLYDGDHRREAAACLIESSNAPFFRPESGKWRQMASFRMVFEDLPTPANYVTTSDDVLQPAVFFGGPSDYALRGIERMKQQLPEILSCLPVEKIIYNDPYATEAHILGTARMGTSTQDSVVDKHLRHHQYRNLFVLGASSFTTYTPANPTLTLSALSLLAADQSFPSSHSAT</sequence>
<dbReference type="PANTHER" id="PTHR42784:SF1">
    <property type="entry name" value="PYRANOSE 2-OXIDASE"/>
    <property type="match status" value="1"/>
</dbReference>
<accession>A0ABR7MG28</accession>
<dbReference type="Pfam" id="PF05199">
    <property type="entry name" value="GMC_oxred_C"/>
    <property type="match status" value="1"/>
</dbReference>
<comment type="cofactor">
    <cofactor evidence="1">
        <name>FAD</name>
        <dbReference type="ChEBI" id="CHEBI:57692"/>
    </cofactor>
</comment>
<evidence type="ECO:0000313" key="8">
    <source>
        <dbReference type="EMBL" id="MBC6610027.1"/>
    </source>
</evidence>
<gene>
    <name evidence="8" type="ORF">H8B15_03780</name>
</gene>
<keyword evidence="9" id="KW-1185">Reference proteome</keyword>
<keyword evidence="3" id="KW-0285">Flavoprotein</keyword>
<keyword evidence="6" id="KW-0472">Membrane</keyword>
<evidence type="ECO:0000256" key="6">
    <source>
        <dbReference type="SAM" id="Phobius"/>
    </source>
</evidence>
<comment type="similarity">
    <text evidence="2">Belongs to the GMC oxidoreductase family.</text>
</comment>
<keyword evidence="4" id="KW-0274">FAD</keyword>
<dbReference type="EMBL" id="JACSCY010000002">
    <property type="protein sequence ID" value="MBC6610027.1"/>
    <property type="molecule type" value="Genomic_DNA"/>
</dbReference>
<dbReference type="InterPro" id="IPR051473">
    <property type="entry name" value="P2Ox-like"/>
</dbReference>
<dbReference type="SUPFAM" id="SSF51905">
    <property type="entry name" value="FAD/NAD(P)-binding domain"/>
    <property type="match status" value="1"/>
</dbReference>
<name>A0ABR7MG28_9BACT</name>
<reference evidence="8 9" key="1">
    <citation type="submission" date="2020-08" db="EMBL/GenBank/DDBJ databases">
        <title>Hymenobacter sp.</title>
        <authorList>
            <person name="Kim M.K."/>
        </authorList>
    </citation>
    <scope>NUCLEOTIDE SEQUENCE [LARGE SCALE GENOMIC DNA]</scope>
    <source>
        <strain evidence="8 9">BT507</strain>
    </source>
</reference>
<keyword evidence="6" id="KW-1133">Transmembrane helix</keyword>